<gene>
    <name evidence="1" type="ORF">BDV38DRAFT_279273</name>
</gene>
<name>A0A5N6T4Y4_ASPPS</name>
<protein>
    <submittedName>
        <fullName evidence="1">Uncharacterized protein</fullName>
    </submittedName>
</protein>
<dbReference type="EMBL" id="ML743558">
    <property type="protein sequence ID" value="KAE8141373.1"/>
    <property type="molecule type" value="Genomic_DNA"/>
</dbReference>
<organism evidence="1 2">
    <name type="scientific">Aspergillus pseudotamarii</name>
    <dbReference type="NCBI Taxonomy" id="132259"/>
    <lineage>
        <taxon>Eukaryota</taxon>
        <taxon>Fungi</taxon>
        <taxon>Dikarya</taxon>
        <taxon>Ascomycota</taxon>
        <taxon>Pezizomycotina</taxon>
        <taxon>Eurotiomycetes</taxon>
        <taxon>Eurotiomycetidae</taxon>
        <taxon>Eurotiales</taxon>
        <taxon>Aspergillaceae</taxon>
        <taxon>Aspergillus</taxon>
        <taxon>Aspergillus subgen. Circumdati</taxon>
    </lineage>
</organism>
<accession>A0A5N6T4Y4</accession>
<dbReference type="RefSeq" id="XP_031917436.1">
    <property type="nucleotide sequence ID" value="XM_032058973.1"/>
</dbReference>
<evidence type="ECO:0000313" key="2">
    <source>
        <dbReference type="Proteomes" id="UP000325672"/>
    </source>
</evidence>
<dbReference type="GeneID" id="43643183"/>
<sequence>MPTNSRASRRVELLFESLVVKQPEALLNGNEVNDTVLKDFKVRRIGFDPESSDEEALGFFTSMPLEDLRKYPVCPDLLLPEELPNLDFRDYDPPADAQADDNGYWDTGLCTEIVAQYFKSYILGGLPRALPPGIFSSAHMRQLNWISAPHPFLLGLAFTATIRAVLTSGLQGQYSSQNHLGTTYIRIPRSYWSRPAKGAMIRCYSASWHQ</sequence>
<reference evidence="1 2" key="1">
    <citation type="submission" date="2019-04" db="EMBL/GenBank/DDBJ databases">
        <title>Friends and foes A comparative genomics study of 23 Aspergillus species from section Flavi.</title>
        <authorList>
            <consortium name="DOE Joint Genome Institute"/>
            <person name="Kjaerbolling I."/>
            <person name="Vesth T."/>
            <person name="Frisvad J.C."/>
            <person name="Nybo J.L."/>
            <person name="Theobald S."/>
            <person name="Kildgaard S."/>
            <person name="Isbrandt T."/>
            <person name="Kuo A."/>
            <person name="Sato A."/>
            <person name="Lyhne E.K."/>
            <person name="Kogle M.E."/>
            <person name="Wiebenga A."/>
            <person name="Kun R.S."/>
            <person name="Lubbers R.J."/>
            <person name="Makela M.R."/>
            <person name="Barry K."/>
            <person name="Chovatia M."/>
            <person name="Clum A."/>
            <person name="Daum C."/>
            <person name="Haridas S."/>
            <person name="He G."/>
            <person name="LaButti K."/>
            <person name="Lipzen A."/>
            <person name="Mondo S."/>
            <person name="Riley R."/>
            <person name="Salamov A."/>
            <person name="Simmons B.A."/>
            <person name="Magnuson J.K."/>
            <person name="Henrissat B."/>
            <person name="Mortensen U.H."/>
            <person name="Larsen T.O."/>
            <person name="Devries R.P."/>
            <person name="Grigoriev I.V."/>
            <person name="Machida M."/>
            <person name="Baker S.E."/>
            <person name="Andersen M.R."/>
        </authorList>
    </citation>
    <scope>NUCLEOTIDE SEQUENCE [LARGE SCALE GENOMIC DNA]</scope>
    <source>
        <strain evidence="1 2">CBS 117625</strain>
    </source>
</reference>
<dbReference type="Proteomes" id="UP000325672">
    <property type="component" value="Unassembled WGS sequence"/>
</dbReference>
<proteinExistence type="predicted"/>
<dbReference type="OrthoDB" id="10453176at2759"/>
<evidence type="ECO:0000313" key="1">
    <source>
        <dbReference type="EMBL" id="KAE8141373.1"/>
    </source>
</evidence>
<keyword evidence="2" id="KW-1185">Reference proteome</keyword>
<dbReference type="AlphaFoldDB" id="A0A5N6T4Y4"/>